<sequence>MKQSQKKRKKKQKSQASKPSSDSNHGAAGKPNPIEEPLGLGSVADAFGSIALEEATRSSESEKAAALLRAYLLENAGDPSATSSSSAITGSDLGMASSSDSCSGWSEGFSEPNGFAYSGNRSRGNNKAKRLVAATGTVSTVLGKDYMKPSPKREVFKPNRFSNRVFVNESEEAEQFLMGMLGDECELSLAVVRDLLCQCGYNVEKALDVLMDVSASSDERSINSTSLTNNANSREDTTFVVSSDENLADRESECTSYSCESEFQDSMWFVGNTCRNYSEALVGSEIHSATCSRAIESNVSQEVLESFYKIYKSPQHEPRTMNWRNIAKKLSSFSNGTDVGHSITEPREYSNNTPVMLYDFPMRESVIKLAQKEGIECAEENQGTVVMKLGGARDFSFLDFDSDSD</sequence>
<dbReference type="GeneID" id="116212328"/>
<reference evidence="3" key="2">
    <citation type="submission" date="2025-08" db="UniProtKB">
        <authorList>
            <consortium name="RefSeq"/>
        </authorList>
    </citation>
    <scope>IDENTIFICATION</scope>
    <source>
        <tissue evidence="3">Leaf</tissue>
    </source>
</reference>
<feature type="region of interest" description="Disordered" evidence="1">
    <location>
        <begin position="1"/>
        <end position="40"/>
    </location>
</feature>
<dbReference type="OrthoDB" id="3231855at2759"/>
<protein>
    <submittedName>
        <fullName evidence="3">SMR domain-containing protein At5g58720</fullName>
    </submittedName>
</protein>
<evidence type="ECO:0000313" key="3">
    <source>
        <dbReference type="RefSeq" id="XP_031402739.1"/>
    </source>
</evidence>
<dbReference type="InterPro" id="IPR055319">
    <property type="entry name" value="At5g58720-like"/>
</dbReference>
<organism evidence="2 3">
    <name type="scientific">Punica granatum</name>
    <name type="common">Pomegranate</name>
    <dbReference type="NCBI Taxonomy" id="22663"/>
    <lineage>
        <taxon>Eukaryota</taxon>
        <taxon>Viridiplantae</taxon>
        <taxon>Streptophyta</taxon>
        <taxon>Embryophyta</taxon>
        <taxon>Tracheophyta</taxon>
        <taxon>Spermatophyta</taxon>
        <taxon>Magnoliopsida</taxon>
        <taxon>eudicotyledons</taxon>
        <taxon>Gunneridae</taxon>
        <taxon>Pentapetalae</taxon>
        <taxon>rosids</taxon>
        <taxon>malvids</taxon>
        <taxon>Myrtales</taxon>
        <taxon>Lythraceae</taxon>
        <taxon>Punica</taxon>
    </lineage>
</organism>
<keyword evidence="2" id="KW-1185">Reference proteome</keyword>
<evidence type="ECO:0000256" key="1">
    <source>
        <dbReference type="SAM" id="MobiDB-lite"/>
    </source>
</evidence>
<name>A0A6P8E881_PUNGR</name>
<dbReference type="PANTHER" id="PTHR47676:SF1">
    <property type="entry name" value="SMR DOMAIN-CONTAINING PROTEIN"/>
    <property type="match status" value="1"/>
</dbReference>
<feature type="compositionally biased region" description="Basic residues" evidence="1">
    <location>
        <begin position="1"/>
        <end position="13"/>
    </location>
</feature>
<dbReference type="PANTHER" id="PTHR47676">
    <property type="entry name" value="OS01G0225100 PROTEIN"/>
    <property type="match status" value="1"/>
</dbReference>
<dbReference type="RefSeq" id="XP_031402739.1">
    <property type="nucleotide sequence ID" value="XM_031546879.1"/>
</dbReference>
<accession>A0A6P8E881</accession>
<proteinExistence type="predicted"/>
<dbReference type="Proteomes" id="UP000515151">
    <property type="component" value="Chromosome 6"/>
</dbReference>
<dbReference type="AlphaFoldDB" id="A0A6P8E881"/>
<feature type="compositionally biased region" description="Low complexity" evidence="1">
    <location>
        <begin position="14"/>
        <end position="23"/>
    </location>
</feature>
<reference evidence="2" key="1">
    <citation type="journal article" date="2020" name="Plant Biotechnol. J.">
        <title>The pomegranate (Punica granatum L.) draft genome dissects genetic divergence between soft- and hard-seeded cultivars.</title>
        <authorList>
            <person name="Luo X."/>
            <person name="Li H."/>
            <person name="Wu Z."/>
            <person name="Yao W."/>
            <person name="Zhao P."/>
            <person name="Cao D."/>
            <person name="Yu H."/>
            <person name="Li K."/>
            <person name="Poudel K."/>
            <person name="Zhao D."/>
            <person name="Zhang F."/>
            <person name="Xia X."/>
            <person name="Chen L."/>
            <person name="Wang Q."/>
            <person name="Jing D."/>
            <person name="Cao S."/>
        </authorList>
    </citation>
    <scope>NUCLEOTIDE SEQUENCE [LARGE SCALE GENOMIC DNA]</scope>
    <source>
        <strain evidence="2">cv. Tunisia</strain>
    </source>
</reference>
<gene>
    <name evidence="3" type="primary">LOC116212328</name>
</gene>
<evidence type="ECO:0000313" key="2">
    <source>
        <dbReference type="Proteomes" id="UP000515151"/>
    </source>
</evidence>